<sequence length="345" mass="38638">MDEQGFLYVSDEERREVRRCQVGETQGIVVAGGNGVGNRLGQLNIPRRVFVDRDHSVYVSDMNNNRVMKWTKGAREGILVAGGHGRGNLLSQLHFPQGIIVDQLRTLYIADLHNHRIMRWPKGATEGQILEGGNGRGSLSIQFYDPIAIFVGHAYGGTIQILSGGKMDNTCFIRSEKIYKKFRQPTTFTITGASNLYAKVTGFTTAFHHTVPLLYKITFDAISYNPNPPVWVFPRIMVNNYLFYNDRFIPNTADRYKAIPGYTAVDALDHIGVGHYHFATPIATAIRKSEFIYLQPGLHVIDVAARAVGKMPVYFYHGVLTIELIEFNHAASIGRMVPINVTSIH</sequence>
<dbReference type="Proteomes" id="UP000663865">
    <property type="component" value="Unassembled WGS sequence"/>
</dbReference>
<protein>
    <recommendedName>
        <fullName evidence="4">Peptidylamidoglycolate lyase</fullName>
    </recommendedName>
</protein>
<name>A0A818C5S5_9BILA</name>
<dbReference type="EMBL" id="CAJNYV010001483">
    <property type="protein sequence ID" value="CAF3424870.1"/>
    <property type="molecule type" value="Genomic_DNA"/>
</dbReference>
<gene>
    <name evidence="1" type="ORF">KIK155_LOCUS10289</name>
    <name evidence="2" type="ORF">TOA249_LOCUS30628</name>
</gene>
<dbReference type="InterPro" id="IPR011042">
    <property type="entry name" value="6-blade_b-propeller_TolB-like"/>
</dbReference>
<evidence type="ECO:0000313" key="3">
    <source>
        <dbReference type="Proteomes" id="UP000663865"/>
    </source>
</evidence>
<evidence type="ECO:0000313" key="1">
    <source>
        <dbReference type="EMBL" id="CAF3424870.1"/>
    </source>
</evidence>
<evidence type="ECO:0000313" key="2">
    <source>
        <dbReference type="EMBL" id="CAF4900295.1"/>
    </source>
</evidence>
<dbReference type="Gene3D" id="2.120.10.30">
    <property type="entry name" value="TolB, C-terminal domain"/>
    <property type="match status" value="1"/>
</dbReference>
<evidence type="ECO:0008006" key="4">
    <source>
        <dbReference type="Google" id="ProtNLM"/>
    </source>
</evidence>
<dbReference type="Proteomes" id="UP000663838">
    <property type="component" value="Unassembled WGS sequence"/>
</dbReference>
<dbReference type="AlphaFoldDB" id="A0A818C5S5"/>
<proteinExistence type="predicted"/>
<organism evidence="1 3">
    <name type="scientific">Rotaria socialis</name>
    <dbReference type="NCBI Taxonomy" id="392032"/>
    <lineage>
        <taxon>Eukaryota</taxon>
        <taxon>Metazoa</taxon>
        <taxon>Spiralia</taxon>
        <taxon>Gnathifera</taxon>
        <taxon>Rotifera</taxon>
        <taxon>Eurotatoria</taxon>
        <taxon>Bdelloidea</taxon>
        <taxon>Philodinida</taxon>
        <taxon>Philodinidae</taxon>
        <taxon>Rotaria</taxon>
    </lineage>
</organism>
<dbReference type="EMBL" id="CAJOBS010005479">
    <property type="protein sequence ID" value="CAF4900295.1"/>
    <property type="molecule type" value="Genomic_DNA"/>
</dbReference>
<reference evidence="1" key="1">
    <citation type="submission" date="2021-02" db="EMBL/GenBank/DDBJ databases">
        <authorList>
            <person name="Nowell W R."/>
        </authorList>
    </citation>
    <scope>NUCLEOTIDE SEQUENCE</scope>
</reference>
<comment type="caution">
    <text evidence="1">The sequence shown here is derived from an EMBL/GenBank/DDBJ whole genome shotgun (WGS) entry which is preliminary data.</text>
</comment>
<dbReference type="SUPFAM" id="SSF101898">
    <property type="entry name" value="NHL repeat"/>
    <property type="match status" value="1"/>
</dbReference>
<accession>A0A818C5S5</accession>